<proteinExistence type="predicted"/>
<accession>A0A8H3CSE2</accession>
<sequence length="95" mass="10807">MTSNVQKALLLSEIVQQITSYCGYREQRDLAYTCRWLFSLVTPVIWKEVSGVETVIKLIPGAKVSEGYNTRRYSVKAYSMRIGPDIGTMHPLFTT</sequence>
<reference evidence="1" key="1">
    <citation type="submission" date="2021-01" db="EMBL/GenBank/DDBJ databases">
        <authorList>
            <person name="Kaushik A."/>
        </authorList>
    </citation>
    <scope>NUCLEOTIDE SEQUENCE</scope>
    <source>
        <strain evidence="1">AG3-1AP</strain>
    </source>
</reference>
<name>A0A8H3CSE2_9AGAM</name>
<organism evidence="1 2">
    <name type="scientific">Rhizoctonia solani</name>
    <dbReference type="NCBI Taxonomy" id="456999"/>
    <lineage>
        <taxon>Eukaryota</taxon>
        <taxon>Fungi</taxon>
        <taxon>Dikarya</taxon>
        <taxon>Basidiomycota</taxon>
        <taxon>Agaricomycotina</taxon>
        <taxon>Agaricomycetes</taxon>
        <taxon>Cantharellales</taxon>
        <taxon>Ceratobasidiaceae</taxon>
        <taxon>Rhizoctonia</taxon>
    </lineage>
</organism>
<dbReference type="AlphaFoldDB" id="A0A8H3CSE2"/>
<gene>
    <name evidence="1" type="ORF">RDB_LOCUS114932</name>
</gene>
<dbReference type="EMBL" id="CAJMWV010004342">
    <property type="protein sequence ID" value="CAE6497068.1"/>
    <property type="molecule type" value="Genomic_DNA"/>
</dbReference>
<protein>
    <submittedName>
        <fullName evidence="1">Uncharacterized protein</fullName>
    </submittedName>
</protein>
<evidence type="ECO:0000313" key="1">
    <source>
        <dbReference type="EMBL" id="CAE6497068.1"/>
    </source>
</evidence>
<comment type="caution">
    <text evidence="1">The sequence shown here is derived from an EMBL/GenBank/DDBJ whole genome shotgun (WGS) entry which is preliminary data.</text>
</comment>
<evidence type="ECO:0000313" key="2">
    <source>
        <dbReference type="Proteomes" id="UP000663831"/>
    </source>
</evidence>
<dbReference type="Proteomes" id="UP000663831">
    <property type="component" value="Unassembled WGS sequence"/>
</dbReference>